<gene>
    <name evidence="2" type="ORF">HWI92_01775</name>
</gene>
<organism evidence="2 3">
    <name type="scientific">Dyadobacter sandarakinus</name>
    <dbReference type="NCBI Taxonomy" id="2747268"/>
    <lineage>
        <taxon>Bacteria</taxon>
        <taxon>Pseudomonadati</taxon>
        <taxon>Bacteroidota</taxon>
        <taxon>Cytophagia</taxon>
        <taxon>Cytophagales</taxon>
        <taxon>Spirosomataceae</taxon>
        <taxon>Dyadobacter</taxon>
    </lineage>
</organism>
<sequence>MTLQELEAWFDGRQLPEGPIQVNNYTNIPDPARFVELEFGVLNMNKGNNLYDSCRLRLIEFKEWMERQEL</sequence>
<keyword evidence="3" id="KW-1185">Reference proteome</keyword>
<protein>
    <recommendedName>
        <fullName evidence="1">DUF6965 domain-containing protein</fullName>
    </recommendedName>
</protein>
<evidence type="ECO:0000259" key="1">
    <source>
        <dbReference type="Pfam" id="PF22292"/>
    </source>
</evidence>
<proteinExistence type="predicted"/>
<evidence type="ECO:0000313" key="3">
    <source>
        <dbReference type="Proteomes" id="UP000612680"/>
    </source>
</evidence>
<name>A0ABX7I0Z8_9BACT</name>
<feature type="domain" description="DUF6965" evidence="1">
    <location>
        <begin position="1"/>
        <end position="66"/>
    </location>
</feature>
<evidence type="ECO:0000313" key="2">
    <source>
        <dbReference type="EMBL" id="QRQ99733.1"/>
    </source>
</evidence>
<dbReference type="Pfam" id="PF22292">
    <property type="entry name" value="DUF6965"/>
    <property type="match status" value="1"/>
</dbReference>
<dbReference type="InterPro" id="IPR054238">
    <property type="entry name" value="DUF6965"/>
</dbReference>
<dbReference type="RefSeq" id="WP_204660494.1">
    <property type="nucleotide sequence ID" value="NZ_CP056775.1"/>
</dbReference>
<accession>A0ABX7I0Z8</accession>
<dbReference type="EMBL" id="CP056775">
    <property type="protein sequence ID" value="QRQ99733.1"/>
    <property type="molecule type" value="Genomic_DNA"/>
</dbReference>
<reference evidence="2 3" key="1">
    <citation type="submission" date="2020-06" db="EMBL/GenBank/DDBJ databases">
        <title>Dyadobacter sandarakinus sp. nov., isolated from the soil of the Arctic Yellow River Station.</title>
        <authorList>
            <person name="Zhang Y."/>
            <person name="Peng F."/>
        </authorList>
    </citation>
    <scope>NUCLEOTIDE SEQUENCE [LARGE SCALE GENOMIC DNA]</scope>
    <source>
        <strain evidence="2 3">Q3-56</strain>
    </source>
</reference>
<dbReference type="Proteomes" id="UP000612680">
    <property type="component" value="Chromosome"/>
</dbReference>